<keyword evidence="1" id="KW-0732">Signal</keyword>
<gene>
    <name evidence="2" type="ORF">SAMN05444167_2656</name>
</gene>
<dbReference type="SUPFAM" id="SSF56925">
    <property type="entry name" value="OMPA-like"/>
    <property type="match status" value="1"/>
</dbReference>
<name>A0A1G7LYM7_9BACT</name>
<proteinExistence type="predicted"/>
<evidence type="ECO:0000313" key="3">
    <source>
        <dbReference type="Proteomes" id="UP000182427"/>
    </source>
</evidence>
<keyword evidence="3" id="KW-1185">Reference proteome</keyword>
<dbReference type="RefSeq" id="WP_083345561.1">
    <property type="nucleotide sequence ID" value="NZ_LT629690.1"/>
</dbReference>
<feature type="signal peptide" evidence="1">
    <location>
        <begin position="1"/>
        <end position="22"/>
    </location>
</feature>
<protein>
    <recommendedName>
        <fullName evidence="4">Outer membrane protein beta-barrel domain-containing protein</fullName>
    </recommendedName>
</protein>
<sequence length="230" mass="25239">MPKRFATLLIALLSLSPAFSHAQDTQPTATRASKFFSHFDLGISGTTFFTKDVSGTVTSNAPNVPYNLTQSASSAAGVLATIRAQKSPYKGLEFNYSYGRVTQSYTCCNLNASTGANNGPFASQTTASEYTFGYLVRPPHPIFGMQPFISGGAGVYAFSPTKFGGQSLQPQARMAYYYHVGGEKMFSQSFGFRFGVRQLFYKAPDFDQNYLRIKKTTFTTEPEVGIFVHF</sequence>
<dbReference type="EMBL" id="LT629690">
    <property type="protein sequence ID" value="SDF54668.1"/>
    <property type="molecule type" value="Genomic_DNA"/>
</dbReference>
<dbReference type="Proteomes" id="UP000182427">
    <property type="component" value="Chromosome I"/>
</dbReference>
<accession>A0A1G7LYM7</accession>
<evidence type="ECO:0000256" key="1">
    <source>
        <dbReference type="SAM" id="SignalP"/>
    </source>
</evidence>
<reference evidence="2 3" key="1">
    <citation type="submission" date="2016-10" db="EMBL/GenBank/DDBJ databases">
        <authorList>
            <person name="de Groot N.N."/>
        </authorList>
    </citation>
    <scope>NUCLEOTIDE SEQUENCE [LARGE SCALE GENOMIC DNA]</scope>
    <source>
        <strain evidence="2 3">GAS232</strain>
    </source>
</reference>
<organism evidence="2 3">
    <name type="scientific">Terriglobus roseus</name>
    <dbReference type="NCBI Taxonomy" id="392734"/>
    <lineage>
        <taxon>Bacteria</taxon>
        <taxon>Pseudomonadati</taxon>
        <taxon>Acidobacteriota</taxon>
        <taxon>Terriglobia</taxon>
        <taxon>Terriglobales</taxon>
        <taxon>Acidobacteriaceae</taxon>
        <taxon>Terriglobus</taxon>
    </lineage>
</organism>
<dbReference type="AlphaFoldDB" id="A0A1G7LYM7"/>
<evidence type="ECO:0008006" key="4">
    <source>
        <dbReference type="Google" id="ProtNLM"/>
    </source>
</evidence>
<dbReference type="OrthoDB" id="122222at2"/>
<dbReference type="InterPro" id="IPR011250">
    <property type="entry name" value="OMP/PagP_B-barrel"/>
</dbReference>
<feature type="chain" id="PRO_5009241863" description="Outer membrane protein beta-barrel domain-containing protein" evidence="1">
    <location>
        <begin position="23"/>
        <end position="230"/>
    </location>
</feature>
<evidence type="ECO:0000313" key="2">
    <source>
        <dbReference type="EMBL" id="SDF54668.1"/>
    </source>
</evidence>